<dbReference type="Proteomes" id="UP000014760">
    <property type="component" value="Unassembled WGS sequence"/>
</dbReference>
<evidence type="ECO:0000313" key="2">
    <source>
        <dbReference type="EnsemblMetazoa" id="CapteP225125"/>
    </source>
</evidence>
<reference evidence="2" key="3">
    <citation type="submission" date="2015-06" db="UniProtKB">
        <authorList>
            <consortium name="EnsemblMetazoa"/>
        </authorList>
    </citation>
    <scope>IDENTIFICATION</scope>
</reference>
<accession>R7U0R2</accession>
<name>R7U0R2_CAPTE</name>
<dbReference type="InterPro" id="IPR054446">
    <property type="entry name" value="CIMIP3-like"/>
</dbReference>
<protein>
    <submittedName>
        <fullName evidence="1 2">Uncharacterized protein</fullName>
    </submittedName>
</protein>
<gene>
    <name evidence="1" type="ORF">CAPTEDRAFT_225125</name>
</gene>
<keyword evidence="3" id="KW-1185">Reference proteome</keyword>
<dbReference type="EMBL" id="KB308725">
    <property type="protein sequence ID" value="ELT96780.1"/>
    <property type="molecule type" value="Genomic_DNA"/>
</dbReference>
<dbReference type="OrthoDB" id="5982044at2759"/>
<sequence length="115" mass="12825">MAAKKNSDLVIPQHPEVARRVQDTWQGIHRDQANTSLLDGLRREKTMPNMDLPKVPKPKGCVPSSYLNNSVAPFATMGKPTCGFFFSRGTDHRKRNFGIPATNVAAWRTTHTPPN</sequence>
<evidence type="ECO:0000313" key="1">
    <source>
        <dbReference type="EMBL" id="ELT96780.1"/>
    </source>
</evidence>
<dbReference type="HOGENOM" id="CLU_2111198_0_0_1"/>
<evidence type="ECO:0000313" key="3">
    <source>
        <dbReference type="Proteomes" id="UP000014760"/>
    </source>
</evidence>
<organism evidence="1">
    <name type="scientific">Capitella teleta</name>
    <name type="common">Polychaete worm</name>
    <dbReference type="NCBI Taxonomy" id="283909"/>
    <lineage>
        <taxon>Eukaryota</taxon>
        <taxon>Metazoa</taxon>
        <taxon>Spiralia</taxon>
        <taxon>Lophotrochozoa</taxon>
        <taxon>Annelida</taxon>
        <taxon>Polychaeta</taxon>
        <taxon>Sedentaria</taxon>
        <taxon>Scolecida</taxon>
        <taxon>Capitellidae</taxon>
        <taxon>Capitella</taxon>
    </lineage>
</organism>
<dbReference type="Pfam" id="PF22581">
    <property type="entry name" value="CIMIP3"/>
    <property type="match status" value="1"/>
</dbReference>
<dbReference type="EnsemblMetazoa" id="CapteT225125">
    <property type="protein sequence ID" value="CapteP225125"/>
    <property type="gene ID" value="CapteG225125"/>
</dbReference>
<proteinExistence type="predicted"/>
<dbReference type="PANTHER" id="PTHR35444">
    <property type="entry name" value="RIKEN CDNA 1700001C19 GENE"/>
    <property type="match status" value="1"/>
</dbReference>
<dbReference type="PANTHER" id="PTHR35444:SF1">
    <property type="entry name" value="RIKEN CDNA 1700001C19 GENE"/>
    <property type="match status" value="1"/>
</dbReference>
<dbReference type="AlphaFoldDB" id="R7U0R2"/>
<reference evidence="1 3" key="2">
    <citation type="journal article" date="2013" name="Nature">
        <title>Insights into bilaterian evolution from three spiralian genomes.</title>
        <authorList>
            <person name="Simakov O."/>
            <person name="Marletaz F."/>
            <person name="Cho S.J."/>
            <person name="Edsinger-Gonzales E."/>
            <person name="Havlak P."/>
            <person name="Hellsten U."/>
            <person name="Kuo D.H."/>
            <person name="Larsson T."/>
            <person name="Lv J."/>
            <person name="Arendt D."/>
            <person name="Savage R."/>
            <person name="Osoegawa K."/>
            <person name="de Jong P."/>
            <person name="Grimwood J."/>
            <person name="Chapman J.A."/>
            <person name="Shapiro H."/>
            <person name="Aerts A."/>
            <person name="Otillar R.P."/>
            <person name="Terry A.Y."/>
            <person name="Boore J.L."/>
            <person name="Grigoriev I.V."/>
            <person name="Lindberg D.R."/>
            <person name="Seaver E.C."/>
            <person name="Weisblat D.A."/>
            <person name="Putnam N.H."/>
            <person name="Rokhsar D.S."/>
        </authorList>
    </citation>
    <scope>NUCLEOTIDE SEQUENCE</scope>
    <source>
        <strain evidence="1 3">I ESC-2004</strain>
    </source>
</reference>
<reference evidence="3" key="1">
    <citation type="submission" date="2012-12" db="EMBL/GenBank/DDBJ databases">
        <authorList>
            <person name="Hellsten U."/>
            <person name="Grimwood J."/>
            <person name="Chapman J.A."/>
            <person name="Shapiro H."/>
            <person name="Aerts A."/>
            <person name="Otillar R.P."/>
            <person name="Terry A.Y."/>
            <person name="Boore J.L."/>
            <person name="Simakov O."/>
            <person name="Marletaz F."/>
            <person name="Cho S.-J."/>
            <person name="Edsinger-Gonzales E."/>
            <person name="Havlak P."/>
            <person name="Kuo D.-H."/>
            <person name="Larsson T."/>
            <person name="Lv J."/>
            <person name="Arendt D."/>
            <person name="Savage R."/>
            <person name="Osoegawa K."/>
            <person name="de Jong P."/>
            <person name="Lindberg D.R."/>
            <person name="Seaver E.C."/>
            <person name="Weisblat D.A."/>
            <person name="Putnam N.H."/>
            <person name="Grigoriev I.V."/>
            <person name="Rokhsar D.S."/>
        </authorList>
    </citation>
    <scope>NUCLEOTIDE SEQUENCE</scope>
    <source>
        <strain evidence="3">I ESC-2004</strain>
    </source>
</reference>
<dbReference type="EMBL" id="AMQN01002227">
    <property type="status" value="NOT_ANNOTATED_CDS"/>
    <property type="molecule type" value="Genomic_DNA"/>
</dbReference>